<dbReference type="GO" id="GO:0110001">
    <property type="term" value="C:toxin-antitoxin complex"/>
    <property type="evidence" value="ECO:0007669"/>
    <property type="project" value="InterPro"/>
</dbReference>
<dbReference type="InterPro" id="IPR018669">
    <property type="entry name" value="Toxin_HigB"/>
</dbReference>
<dbReference type="GO" id="GO:0004519">
    <property type="term" value="F:endonuclease activity"/>
    <property type="evidence" value="ECO:0007669"/>
    <property type="project" value="InterPro"/>
</dbReference>
<protein>
    <submittedName>
        <fullName evidence="2">Type II toxin-antitoxin system HigB family toxin</fullName>
    </submittedName>
</protein>
<reference evidence="2 3" key="1">
    <citation type="submission" date="2020-03" db="EMBL/GenBank/DDBJ databases">
        <authorList>
            <person name="Lai Q."/>
        </authorList>
    </citation>
    <scope>NUCLEOTIDE SEQUENCE [LARGE SCALE GENOMIC DNA]</scope>
    <source>
        <strain evidence="2 3">CCUG 25036</strain>
    </source>
</reference>
<evidence type="ECO:0000256" key="1">
    <source>
        <dbReference type="SAM" id="Phobius"/>
    </source>
</evidence>
<comment type="caution">
    <text evidence="2">The sequence shown here is derived from an EMBL/GenBank/DDBJ whole genome shotgun (WGS) entry which is preliminary data.</text>
</comment>
<keyword evidence="1" id="KW-0472">Membrane</keyword>
<keyword evidence="1" id="KW-0812">Transmembrane</keyword>
<evidence type="ECO:0000313" key="3">
    <source>
        <dbReference type="Proteomes" id="UP000490980"/>
    </source>
</evidence>
<accession>A0A7X5ZJ23</accession>
<gene>
    <name evidence="2" type="ORF">HBF25_13910</name>
</gene>
<feature type="transmembrane region" description="Helical" evidence="1">
    <location>
        <begin position="64"/>
        <end position="88"/>
    </location>
</feature>
<dbReference type="EMBL" id="JAARLZ010000007">
    <property type="protein sequence ID" value="NII07477.1"/>
    <property type="molecule type" value="Genomic_DNA"/>
</dbReference>
<proteinExistence type="predicted"/>
<sequence>MRVISNRRLVDFAYLHPDAGPALQAWRKLLESRPYLGFNELRQVFRSVDIVGDRFVFDIRGNRYRLIAAISFSAQICYIKAVLTHAAYDRGHWK</sequence>
<keyword evidence="3" id="KW-1185">Reference proteome</keyword>
<name>A0A7X5ZJ23_9GAMM</name>
<dbReference type="Proteomes" id="UP000490980">
    <property type="component" value="Unassembled WGS sequence"/>
</dbReference>
<dbReference type="AlphaFoldDB" id="A0A7X5ZJ23"/>
<evidence type="ECO:0000313" key="2">
    <source>
        <dbReference type="EMBL" id="NII07477.1"/>
    </source>
</evidence>
<dbReference type="RefSeq" id="WP_166949379.1">
    <property type="nucleotide sequence ID" value="NZ_JAARLZ010000007.1"/>
</dbReference>
<keyword evidence="1" id="KW-1133">Transmembrane helix</keyword>
<dbReference type="GO" id="GO:0003723">
    <property type="term" value="F:RNA binding"/>
    <property type="evidence" value="ECO:0007669"/>
    <property type="project" value="InterPro"/>
</dbReference>
<dbReference type="Pfam" id="PF09907">
    <property type="entry name" value="HigB_toxin"/>
    <property type="match status" value="1"/>
</dbReference>
<organism evidence="2 3">
    <name type="scientific">Luteibacter anthropi</name>
    <dbReference type="NCBI Taxonomy" id="564369"/>
    <lineage>
        <taxon>Bacteria</taxon>
        <taxon>Pseudomonadati</taxon>
        <taxon>Pseudomonadota</taxon>
        <taxon>Gammaproteobacteria</taxon>
        <taxon>Lysobacterales</taxon>
        <taxon>Rhodanobacteraceae</taxon>
        <taxon>Luteibacter</taxon>
    </lineage>
</organism>